<dbReference type="EMBL" id="BNDY01000002">
    <property type="protein sequence ID" value="GHI36153.1"/>
    <property type="molecule type" value="Genomic_DNA"/>
</dbReference>
<evidence type="ECO:0000313" key="2">
    <source>
        <dbReference type="Proteomes" id="UP001050808"/>
    </source>
</evidence>
<dbReference type="RefSeq" id="WP_189960067.1">
    <property type="nucleotide sequence ID" value="NZ_BMUA01000001.1"/>
</dbReference>
<reference evidence="1" key="1">
    <citation type="submission" date="2024-05" db="EMBL/GenBank/DDBJ databases">
        <title>Whole genome shotgun sequence of Streptomyces violascens NBRC 12920.</title>
        <authorList>
            <person name="Komaki H."/>
            <person name="Tamura T."/>
        </authorList>
    </citation>
    <scope>NUCLEOTIDE SEQUENCE</scope>
    <source>
        <strain evidence="1">NBRC 12920</strain>
    </source>
</reference>
<accession>A0ABQ3QFU4</accession>
<name>A0ABQ3QFU4_9ACTN</name>
<evidence type="ECO:0000313" key="1">
    <source>
        <dbReference type="EMBL" id="GHI36153.1"/>
    </source>
</evidence>
<comment type="caution">
    <text evidence="1">The sequence shown here is derived from an EMBL/GenBank/DDBJ whole genome shotgun (WGS) entry which is preliminary data.</text>
</comment>
<dbReference type="Proteomes" id="UP001050808">
    <property type="component" value="Unassembled WGS sequence"/>
</dbReference>
<protein>
    <submittedName>
        <fullName evidence="1">Uncharacterized protein</fullName>
    </submittedName>
</protein>
<keyword evidence="2" id="KW-1185">Reference proteome</keyword>
<proteinExistence type="predicted"/>
<organism evidence="1 2">
    <name type="scientific">Streptomyces violascens</name>
    <dbReference type="NCBI Taxonomy" id="67381"/>
    <lineage>
        <taxon>Bacteria</taxon>
        <taxon>Bacillati</taxon>
        <taxon>Actinomycetota</taxon>
        <taxon>Actinomycetes</taxon>
        <taxon>Kitasatosporales</taxon>
        <taxon>Streptomycetaceae</taxon>
        <taxon>Streptomyces</taxon>
    </lineage>
</organism>
<sequence>MTVGAELWIEPQASERACHKLADIAAELRDAARPLRSPGTVPIGVTLMAIPMREG</sequence>
<gene>
    <name evidence="1" type="ORF">Sviol_05610</name>
</gene>